<feature type="domain" description="F-box" evidence="1">
    <location>
        <begin position="8"/>
        <end position="47"/>
    </location>
</feature>
<dbReference type="Gene3D" id="3.80.10.10">
    <property type="entry name" value="Ribonuclease Inhibitor"/>
    <property type="match status" value="1"/>
</dbReference>
<dbReference type="AlphaFoldDB" id="A0A397UAF8"/>
<protein>
    <recommendedName>
        <fullName evidence="1">F-box domain-containing protein</fullName>
    </recommendedName>
</protein>
<reference evidence="2 3" key="1">
    <citation type="submission" date="2018-06" db="EMBL/GenBank/DDBJ databases">
        <title>Comparative genomics reveals the genomic features of Rhizophagus irregularis, R. cerebriforme, R. diaphanum and Gigaspora rosea, and their symbiotic lifestyle signature.</title>
        <authorList>
            <person name="Morin E."/>
            <person name="San Clemente H."/>
            <person name="Chen E.C.H."/>
            <person name="De La Providencia I."/>
            <person name="Hainaut M."/>
            <person name="Kuo A."/>
            <person name="Kohler A."/>
            <person name="Murat C."/>
            <person name="Tang N."/>
            <person name="Roy S."/>
            <person name="Loubradou J."/>
            <person name="Henrissat B."/>
            <person name="Grigoriev I.V."/>
            <person name="Corradi N."/>
            <person name="Roux C."/>
            <person name="Martin F.M."/>
        </authorList>
    </citation>
    <scope>NUCLEOTIDE SEQUENCE [LARGE SCALE GENOMIC DNA]</scope>
    <source>
        <strain evidence="2 3">DAOM 194757</strain>
    </source>
</reference>
<accession>A0A397UAF8</accession>
<evidence type="ECO:0000313" key="3">
    <source>
        <dbReference type="Proteomes" id="UP000266673"/>
    </source>
</evidence>
<evidence type="ECO:0000313" key="2">
    <source>
        <dbReference type="EMBL" id="RIB06047.1"/>
    </source>
</evidence>
<dbReference type="InterPro" id="IPR036047">
    <property type="entry name" value="F-box-like_dom_sf"/>
</dbReference>
<evidence type="ECO:0000259" key="1">
    <source>
        <dbReference type="Pfam" id="PF12937"/>
    </source>
</evidence>
<sequence>MTYQILAEVLEKILENLNDDKNTLFSCMLVNRYWCKLAARILWSKPFHLSYSPKLVRSYLPFFPSDSKVTIGLQSNQKSKPPLFDYPSFIRRISVYYMCCGIRSYILDIQFRDQGETKQQRRYTDAEWILFTRQTQNLSRELFKLFLTKSPNILSLNLAMQERDFCLRENPNKFLALDRYKSAKFALSKLRQFSSGGEGKKFYEILSKYCHNIRSFNIIYNFGDYCKFENLIKSQKHLEHLQIHHMSSLNEILNSLESQSNSLRTLEFWDCVFNDSSLESVSKCFKLERIIFHYCSNLTAELLYPLSFTKFQNIKTIYFRFKERLDHKDRPIDELANLIENSKFSLNDLYIQGIGYPSIRIFQAIVNCKNLQKLSIQIQTLGEFPLLLHIMNNCTKLHSISVQENPKFFAENFFLPPNSGTIGNSMDSYLDANEFLPQISQILDDNVRHLVLNLPNCWITPETLRDFLFNCKANLEYLRWQSFDNIQLFVDIVEDYGRIKGKEIKYGNWKWEQFRDNVGPITLDVEFYNRDLKPYSRWEQEFILQQNLIDLLR</sequence>
<dbReference type="SUPFAM" id="SSF81383">
    <property type="entry name" value="F-box domain"/>
    <property type="match status" value="1"/>
</dbReference>
<dbReference type="SUPFAM" id="SSF52047">
    <property type="entry name" value="RNI-like"/>
    <property type="match status" value="1"/>
</dbReference>
<dbReference type="EMBL" id="QKWP01001877">
    <property type="protein sequence ID" value="RIB06047.1"/>
    <property type="molecule type" value="Genomic_DNA"/>
</dbReference>
<keyword evidence="3" id="KW-1185">Reference proteome</keyword>
<dbReference type="Pfam" id="PF12937">
    <property type="entry name" value="F-box-like"/>
    <property type="match status" value="1"/>
</dbReference>
<organism evidence="2 3">
    <name type="scientific">Gigaspora rosea</name>
    <dbReference type="NCBI Taxonomy" id="44941"/>
    <lineage>
        <taxon>Eukaryota</taxon>
        <taxon>Fungi</taxon>
        <taxon>Fungi incertae sedis</taxon>
        <taxon>Mucoromycota</taxon>
        <taxon>Glomeromycotina</taxon>
        <taxon>Glomeromycetes</taxon>
        <taxon>Diversisporales</taxon>
        <taxon>Gigasporaceae</taxon>
        <taxon>Gigaspora</taxon>
    </lineage>
</organism>
<name>A0A397UAF8_9GLOM</name>
<dbReference type="InterPro" id="IPR001810">
    <property type="entry name" value="F-box_dom"/>
</dbReference>
<gene>
    <name evidence="2" type="ORF">C2G38_544703</name>
</gene>
<dbReference type="Proteomes" id="UP000266673">
    <property type="component" value="Unassembled WGS sequence"/>
</dbReference>
<dbReference type="OrthoDB" id="2307166at2759"/>
<dbReference type="InterPro" id="IPR032675">
    <property type="entry name" value="LRR_dom_sf"/>
</dbReference>
<comment type="caution">
    <text evidence="2">The sequence shown here is derived from an EMBL/GenBank/DDBJ whole genome shotgun (WGS) entry which is preliminary data.</text>
</comment>
<proteinExistence type="predicted"/>